<dbReference type="GO" id="GO:0003677">
    <property type="term" value="F:DNA binding"/>
    <property type="evidence" value="ECO:0007669"/>
    <property type="project" value="TreeGrafter"/>
</dbReference>
<dbReference type="EC" id="2.1.1.37" evidence="7"/>
<comment type="similarity">
    <text evidence="5 6">Belongs to the class I-like SAM-binding methyltransferase superfamily. C5-methyltransferase family.</text>
</comment>
<evidence type="ECO:0000313" key="9">
    <source>
        <dbReference type="Proteomes" id="UP000547528"/>
    </source>
</evidence>
<dbReference type="RefSeq" id="WP_183358906.1">
    <property type="nucleotide sequence ID" value="NZ_BAABKR010000003.1"/>
</dbReference>
<dbReference type="PANTHER" id="PTHR10629">
    <property type="entry name" value="CYTOSINE-SPECIFIC METHYLTRANSFERASE"/>
    <property type="match status" value="1"/>
</dbReference>
<evidence type="ECO:0000256" key="1">
    <source>
        <dbReference type="ARBA" id="ARBA00022603"/>
    </source>
</evidence>
<keyword evidence="2 5" id="KW-0808">Transferase</keyword>
<comment type="caution">
    <text evidence="8">The sequence shown here is derived from an EMBL/GenBank/DDBJ whole genome shotgun (WGS) entry which is preliminary data.</text>
</comment>
<evidence type="ECO:0000313" key="8">
    <source>
        <dbReference type="EMBL" id="MBB3668519.1"/>
    </source>
</evidence>
<reference evidence="8 9" key="1">
    <citation type="submission" date="2020-08" db="EMBL/GenBank/DDBJ databases">
        <title>Sequencing the genomes of 1000 actinobacteria strains.</title>
        <authorList>
            <person name="Klenk H.-P."/>
        </authorList>
    </citation>
    <scope>NUCLEOTIDE SEQUENCE [LARGE SCALE GENOMIC DNA]</scope>
    <source>
        <strain evidence="8 9">DSM 28238</strain>
    </source>
</reference>
<evidence type="ECO:0000256" key="5">
    <source>
        <dbReference type="PROSITE-ProRule" id="PRU01016"/>
    </source>
</evidence>
<dbReference type="InterPro" id="IPR029063">
    <property type="entry name" value="SAM-dependent_MTases_sf"/>
</dbReference>
<dbReference type="Pfam" id="PF00145">
    <property type="entry name" value="DNA_methylase"/>
    <property type="match status" value="1"/>
</dbReference>
<dbReference type="GO" id="GO:0009307">
    <property type="term" value="P:DNA restriction-modification system"/>
    <property type="evidence" value="ECO:0007669"/>
    <property type="project" value="UniProtKB-KW"/>
</dbReference>
<keyword evidence="9" id="KW-1185">Reference proteome</keyword>
<dbReference type="SUPFAM" id="SSF53335">
    <property type="entry name" value="S-adenosyl-L-methionine-dependent methyltransferases"/>
    <property type="match status" value="1"/>
</dbReference>
<dbReference type="PRINTS" id="PR00105">
    <property type="entry name" value="C5METTRFRASE"/>
</dbReference>
<protein>
    <recommendedName>
        <fullName evidence="7">Cytosine-specific methyltransferase</fullName>
        <ecNumber evidence="7">2.1.1.37</ecNumber>
    </recommendedName>
</protein>
<dbReference type="GO" id="GO:0003886">
    <property type="term" value="F:DNA (cytosine-5-)-methyltransferase activity"/>
    <property type="evidence" value="ECO:0007669"/>
    <property type="project" value="UniProtKB-EC"/>
</dbReference>
<evidence type="ECO:0000256" key="4">
    <source>
        <dbReference type="ARBA" id="ARBA00022747"/>
    </source>
</evidence>
<dbReference type="PANTHER" id="PTHR10629:SF52">
    <property type="entry name" value="DNA (CYTOSINE-5)-METHYLTRANSFERASE 1"/>
    <property type="match status" value="1"/>
</dbReference>
<dbReference type="Gene3D" id="3.90.120.10">
    <property type="entry name" value="DNA Methylase, subunit A, domain 2"/>
    <property type="match status" value="1"/>
</dbReference>
<comment type="catalytic activity">
    <reaction evidence="7">
        <text>a 2'-deoxycytidine in DNA + S-adenosyl-L-methionine = a 5-methyl-2'-deoxycytidine in DNA + S-adenosyl-L-homocysteine + H(+)</text>
        <dbReference type="Rhea" id="RHEA:13681"/>
        <dbReference type="Rhea" id="RHEA-COMP:11369"/>
        <dbReference type="Rhea" id="RHEA-COMP:11370"/>
        <dbReference type="ChEBI" id="CHEBI:15378"/>
        <dbReference type="ChEBI" id="CHEBI:57856"/>
        <dbReference type="ChEBI" id="CHEBI:59789"/>
        <dbReference type="ChEBI" id="CHEBI:85452"/>
        <dbReference type="ChEBI" id="CHEBI:85454"/>
        <dbReference type="EC" id="2.1.1.37"/>
    </reaction>
</comment>
<dbReference type="PROSITE" id="PS00094">
    <property type="entry name" value="C5_MTASE_1"/>
    <property type="match status" value="1"/>
</dbReference>
<evidence type="ECO:0000256" key="7">
    <source>
        <dbReference type="RuleBase" id="RU000417"/>
    </source>
</evidence>
<feature type="active site" evidence="5">
    <location>
        <position position="105"/>
    </location>
</feature>
<dbReference type="Gene3D" id="3.40.50.150">
    <property type="entry name" value="Vaccinia Virus protein VP39"/>
    <property type="match status" value="1"/>
</dbReference>
<proteinExistence type="inferred from homology"/>
<dbReference type="GO" id="GO:0044027">
    <property type="term" value="P:negative regulation of gene expression via chromosomal CpG island methylation"/>
    <property type="evidence" value="ECO:0007669"/>
    <property type="project" value="TreeGrafter"/>
</dbReference>
<name>A0A7W5TWH8_9MICC</name>
<evidence type="ECO:0000256" key="6">
    <source>
        <dbReference type="RuleBase" id="RU000416"/>
    </source>
</evidence>
<dbReference type="InterPro" id="IPR001525">
    <property type="entry name" value="C5_MeTfrase"/>
</dbReference>
<keyword evidence="1 5" id="KW-0489">Methyltransferase</keyword>
<dbReference type="AlphaFoldDB" id="A0A7W5TWH8"/>
<dbReference type="InterPro" id="IPR018117">
    <property type="entry name" value="C5_DNA_meth_AS"/>
</dbReference>
<keyword evidence="3 5" id="KW-0949">S-adenosyl-L-methionine</keyword>
<dbReference type="NCBIfam" id="TIGR00675">
    <property type="entry name" value="dcm"/>
    <property type="match status" value="1"/>
</dbReference>
<evidence type="ECO:0000256" key="3">
    <source>
        <dbReference type="ARBA" id="ARBA00022691"/>
    </source>
</evidence>
<organism evidence="8 9">
    <name type="scientific">Garicola koreensis</name>
    <dbReference type="NCBI Taxonomy" id="1262554"/>
    <lineage>
        <taxon>Bacteria</taxon>
        <taxon>Bacillati</taxon>
        <taxon>Actinomycetota</taxon>
        <taxon>Actinomycetes</taxon>
        <taxon>Micrococcales</taxon>
        <taxon>Micrococcaceae</taxon>
        <taxon>Garicola</taxon>
    </lineage>
</organism>
<sequence length="372" mass="41054">MTIASQKPLAVGETTPTPTKTFRFGELFSGPGGLGLAAKSASRNGFEIVHQWANDYDADTCRTYAANICGDESDASVIRQDIQTLDYDLLAAQGDIDGLAFGFPCNDFSLVGERKAFSGKFGPLYSYGIKALKKFQPEWFLAENVGGIRADGGKVLKVIFKDMIEAGYRIYPHYYKFEQYGVPQARHRMIVIGIREDIDVEFRVPSPAPHVGADVSARTALANIPAWAKNQEQTKQSKVVVERLGYIPPGGNAWHADVPDHLQIRTKTKLSSIYRRLHPDKPSYTVTGSGGGGTHIYHWDEARALTNRERARLQSFPDDFVFLGSKESVRKQIGMAVPPRGAQVIFDALLNSYAGIDYPSMEPSMVNMIPEA</sequence>
<keyword evidence="4" id="KW-0680">Restriction system</keyword>
<dbReference type="InterPro" id="IPR050390">
    <property type="entry name" value="C5-Methyltransferase"/>
</dbReference>
<dbReference type="Proteomes" id="UP000547528">
    <property type="component" value="Unassembled WGS sequence"/>
</dbReference>
<accession>A0A7W5TWH8</accession>
<dbReference type="GO" id="GO:0032259">
    <property type="term" value="P:methylation"/>
    <property type="evidence" value="ECO:0007669"/>
    <property type="project" value="UniProtKB-KW"/>
</dbReference>
<evidence type="ECO:0000256" key="2">
    <source>
        <dbReference type="ARBA" id="ARBA00022679"/>
    </source>
</evidence>
<dbReference type="PROSITE" id="PS51679">
    <property type="entry name" value="SAM_MT_C5"/>
    <property type="match status" value="1"/>
</dbReference>
<dbReference type="EMBL" id="JACIBT010000027">
    <property type="protein sequence ID" value="MBB3668519.1"/>
    <property type="molecule type" value="Genomic_DNA"/>
</dbReference>
<gene>
    <name evidence="8" type="ORF">FHX47_002161</name>
</gene>